<dbReference type="RefSeq" id="WP_099258726.1">
    <property type="nucleotide sequence ID" value="NZ_NIZW01000001.1"/>
</dbReference>
<dbReference type="EMBL" id="NIZW01000001">
    <property type="protein sequence ID" value="PHQ37020.1"/>
    <property type="molecule type" value="Genomic_DNA"/>
</dbReference>
<comment type="caution">
    <text evidence="1">The sequence shown here is derived from an EMBL/GenBank/DDBJ whole genome shotgun (WGS) entry which is preliminary data.</text>
</comment>
<dbReference type="GeneID" id="90606915"/>
<reference evidence="1 2" key="1">
    <citation type="submission" date="2017-06" db="EMBL/GenBank/DDBJ databases">
        <title>Description of Rhodopirellula bahusiensis sp. nov.</title>
        <authorList>
            <person name="Kizina J."/>
            <person name="Harder J."/>
        </authorList>
    </citation>
    <scope>NUCLEOTIDE SEQUENCE [LARGE SCALE GENOMIC DNA]</scope>
    <source>
        <strain evidence="1 2">SWK21</strain>
    </source>
</reference>
<proteinExistence type="predicted"/>
<protein>
    <submittedName>
        <fullName evidence="1">Uncharacterized protein</fullName>
    </submittedName>
</protein>
<gene>
    <name evidence="1" type="ORF">CEE69_01205</name>
</gene>
<name>A0A2G1WDX1_9BACT</name>
<accession>A0A2G1WDX1</accession>
<dbReference type="OrthoDB" id="240727at2"/>
<evidence type="ECO:0000313" key="2">
    <source>
        <dbReference type="Proteomes" id="UP000225740"/>
    </source>
</evidence>
<dbReference type="AlphaFoldDB" id="A0A2G1WDX1"/>
<keyword evidence="2" id="KW-1185">Reference proteome</keyword>
<evidence type="ECO:0000313" key="1">
    <source>
        <dbReference type="EMBL" id="PHQ37020.1"/>
    </source>
</evidence>
<organism evidence="1 2">
    <name type="scientific">Rhodopirellula bahusiensis</name>
    <dbReference type="NCBI Taxonomy" id="2014065"/>
    <lineage>
        <taxon>Bacteria</taxon>
        <taxon>Pseudomonadati</taxon>
        <taxon>Planctomycetota</taxon>
        <taxon>Planctomycetia</taxon>
        <taxon>Pirellulales</taxon>
        <taxon>Pirellulaceae</taxon>
        <taxon>Rhodopirellula</taxon>
    </lineage>
</organism>
<dbReference type="Proteomes" id="UP000225740">
    <property type="component" value="Unassembled WGS sequence"/>
</dbReference>
<sequence length="204" mass="23371">MIPILRGLQHLYSQPKLRQQALDLITQDVVGDADPKRGRPGMTLWQILVLASVRQGCNCTYDHLQYLAENHNNLRNIMQVFQNWNDEPFDWRRIRDNICLVQPETIEKINHLIVTEGHRLVPNAAETIRGDSFVAETNVHYPTESSLMLDGLQKILTLAPELASLFGKLGWRQAKSLRKKAKRAAREIGRVKKGRNYQARLQAG</sequence>